<dbReference type="AlphaFoldDB" id="A0A164LDH6"/>
<accession>A0A164LDH6</accession>
<dbReference type="EMBL" id="LJKE01000104">
    <property type="protein sequence ID" value="KZD55696.1"/>
    <property type="molecule type" value="Genomic_DNA"/>
</dbReference>
<gene>
    <name evidence="1" type="ORF">B4088_5441</name>
</gene>
<evidence type="ECO:0000313" key="2">
    <source>
        <dbReference type="Proteomes" id="UP000076482"/>
    </source>
</evidence>
<sequence>MGVIPSKVMISLTVCMGLNFTATDFSVFSKGATDKVAHAEISEKDLQNVMFIKTFNYKSDSTLIGTNNISAETLDVFFAKTEGSALIGMGTAVYDAATQNGVEPGILAAKLYFESGKGLSESIKERNNPYNNFCFNNSDECTSLNRSNKMLEFDTLEDGILYSAQKIATEWRANNVKTVKSLAGLDGVLGDGHLSAASLEEFYLYKLIDMLDIEKGIRAKTIQL</sequence>
<name>A0A164LDH6_BACCE</name>
<protein>
    <submittedName>
        <fullName evidence="1">Uncharacterized protein</fullName>
    </submittedName>
</protein>
<reference evidence="1 2" key="1">
    <citation type="submission" date="2015-09" db="EMBL/GenBank/DDBJ databases">
        <title>Bacillus cereus food isolates.</title>
        <authorList>
            <person name="Boekhorst J."/>
        </authorList>
    </citation>
    <scope>NUCLEOTIDE SEQUENCE [LARGE SCALE GENOMIC DNA]</scope>
    <source>
        <strain evidence="1 2">B4088</strain>
    </source>
</reference>
<organism evidence="1 2">
    <name type="scientific">Bacillus cereus</name>
    <dbReference type="NCBI Taxonomy" id="1396"/>
    <lineage>
        <taxon>Bacteria</taxon>
        <taxon>Bacillati</taxon>
        <taxon>Bacillota</taxon>
        <taxon>Bacilli</taxon>
        <taxon>Bacillales</taxon>
        <taxon>Bacillaceae</taxon>
        <taxon>Bacillus</taxon>
        <taxon>Bacillus cereus group</taxon>
    </lineage>
</organism>
<dbReference type="PATRIC" id="fig|1396.535.peg.6010"/>
<comment type="caution">
    <text evidence="1">The sequence shown here is derived from an EMBL/GenBank/DDBJ whole genome shotgun (WGS) entry which is preliminary data.</text>
</comment>
<dbReference type="Proteomes" id="UP000076482">
    <property type="component" value="Unassembled WGS sequence"/>
</dbReference>
<dbReference type="RefSeq" id="WP_063262957.1">
    <property type="nucleotide sequence ID" value="NZ_LJKE01000104.1"/>
</dbReference>
<evidence type="ECO:0000313" key="1">
    <source>
        <dbReference type="EMBL" id="KZD55696.1"/>
    </source>
</evidence>
<proteinExistence type="predicted"/>